<protein>
    <submittedName>
        <fullName evidence="3">Uncharacterized protein</fullName>
    </submittedName>
</protein>
<keyword evidence="4" id="KW-1185">Reference proteome</keyword>
<gene>
    <name evidence="3" type="ORF">Spb1_08550</name>
</gene>
<name>A0A518GK90_9PLAN</name>
<evidence type="ECO:0000256" key="2">
    <source>
        <dbReference type="SAM" id="Phobius"/>
    </source>
</evidence>
<feature type="transmembrane region" description="Helical" evidence="2">
    <location>
        <begin position="225"/>
        <end position="246"/>
    </location>
</feature>
<feature type="transmembrane region" description="Helical" evidence="2">
    <location>
        <begin position="273"/>
        <end position="294"/>
    </location>
</feature>
<dbReference type="RefSeq" id="WP_145296214.1">
    <property type="nucleotide sequence ID" value="NZ_CP036299.1"/>
</dbReference>
<proteinExistence type="predicted"/>
<organism evidence="3 4">
    <name type="scientific">Planctopirus ephydatiae</name>
    <dbReference type="NCBI Taxonomy" id="2528019"/>
    <lineage>
        <taxon>Bacteria</taxon>
        <taxon>Pseudomonadati</taxon>
        <taxon>Planctomycetota</taxon>
        <taxon>Planctomycetia</taxon>
        <taxon>Planctomycetales</taxon>
        <taxon>Planctomycetaceae</taxon>
        <taxon>Planctopirus</taxon>
    </lineage>
</organism>
<dbReference type="Proteomes" id="UP000315349">
    <property type="component" value="Chromosome"/>
</dbReference>
<dbReference type="KEGG" id="peh:Spb1_08550"/>
<dbReference type="OrthoDB" id="211475at2"/>
<evidence type="ECO:0000256" key="1">
    <source>
        <dbReference type="SAM" id="MobiDB-lite"/>
    </source>
</evidence>
<evidence type="ECO:0000313" key="4">
    <source>
        <dbReference type="Proteomes" id="UP000315349"/>
    </source>
</evidence>
<dbReference type="EMBL" id="CP036299">
    <property type="protein sequence ID" value="QDV28988.1"/>
    <property type="molecule type" value="Genomic_DNA"/>
</dbReference>
<accession>A0A518GK90</accession>
<evidence type="ECO:0000313" key="3">
    <source>
        <dbReference type="EMBL" id="QDV28988.1"/>
    </source>
</evidence>
<reference evidence="3 4" key="1">
    <citation type="submission" date="2019-02" db="EMBL/GenBank/DDBJ databases">
        <title>Deep-cultivation of Planctomycetes and their phenomic and genomic characterization uncovers novel biology.</title>
        <authorList>
            <person name="Wiegand S."/>
            <person name="Jogler M."/>
            <person name="Boedeker C."/>
            <person name="Pinto D."/>
            <person name="Vollmers J."/>
            <person name="Rivas-Marin E."/>
            <person name="Kohn T."/>
            <person name="Peeters S.H."/>
            <person name="Heuer A."/>
            <person name="Rast P."/>
            <person name="Oberbeckmann S."/>
            <person name="Bunk B."/>
            <person name="Jeske O."/>
            <person name="Meyerdierks A."/>
            <person name="Storesund J.E."/>
            <person name="Kallscheuer N."/>
            <person name="Luecker S."/>
            <person name="Lage O.M."/>
            <person name="Pohl T."/>
            <person name="Merkel B.J."/>
            <person name="Hornburger P."/>
            <person name="Mueller R.-W."/>
            <person name="Bruemmer F."/>
            <person name="Labrenz M."/>
            <person name="Spormann A.M."/>
            <person name="Op den Camp H."/>
            <person name="Overmann J."/>
            <person name="Amann R."/>
            <person name="Jetten M.S.M."/>
            <person name="Mascher T."/>
            <person name="Medema M.H."/>
            <person name="Devos D.P."/>
            <person name="Kaster A.-K."/>
            <person name="Ovreas L."/>
            <person name="Rohde M."/>
            <person name="Galperin M.Y."/>
            <person name="Jogler C."/>
        </authorList>
    </citation>
    <scope>NUCLEOTIDE SEQUENCE [LARGE SCALE GENOMIC DNA]</scope>
    <source>
        <strain evidence="3 4">Spb1</strain>
    </source>
</reference>
<feature type="compositionally biased region" description="Pro residues" evidence="1">
    <location>
        <begin position="8"/>
        <end position="19"/>
    </location>
</feature>
<keyword evidence="2" id="KW-0812">Transmembrane</keyword>
<dbReference type="AlphaFoldDB" id="A0A518GK90"/>
<keyword evidence="2" id="KW-1133">Transmembrane helix</keyword>
<keyword evidence="2" id="KW-0472">Membrane</keyword>
<sequence>MAETQDTPAPPDQPEPPSRPKSLWQIMRGEPASDSLPHPVETLAADPDATQLQATEAARDAEKMIPTARGAPPLRGLWHVMREPKQPQRLPAAPAFRSLQRKPAQAINSESAPLADGQQAAPPVTAEKVRQARWYTAGMQFRASSPEVATRYPHVVRRGTSVTAPVDDMQTGLDVIAPIHTTELEAELLYERLTPVTSAWTWIGRGATSTLAAFLFSPLAQWESLWWELPATIFGFGGLFCACLAMTEAERRYLYSAGPHGDQAARQSTDIQLATAALLILAATTSIFIGPFVWG</sequence>
<feature type="region of interest" description="Disordered" evidence="1">
    <location>
        <begin position="1"/>
        <end position="40"/>
    </location>
</feature>